<dbReference type="EMBL" id="CAJNNW010034018">
    <property type="protein sequence ID" value="CAE8721281.1"/>
    <property type="molecule type" value="Genomic_DNA"/>
</dbReference>
<protein>
    <recommendedName>
        <fullName evidence="1">Rhodanese domain-containing protein</fullName>
    </recommendedName>
</protein>
<dbReference type="Gene3D" id="3.40.250.10">
    <property type="entry name" value="Rhodanese-like domain"/>
    <property type="match status" value="1"/>
</dbReference>
<evidence type="ECO:0000313" key="5">
    <source>
        <dbReference type="EMBL" id="CAE8721281.1"/>
    </source>
</evidence>
<evidence type="ECO:0000313" key="6">
    <source>
        <dbReference type="Proteomes" id="UP000654075"/>
    </source>
</evidence>
<dbReference type="Proteomes" id="UP000654075">
    <property type="component" value="Unassembled WGS sequence"/>
</dbReference>
<comment type="caution">
    <text evidence="2">The sequence shown here is derived from an EMBL/GenBank/DDBJ whole genome shotgun (WGS) entry which is preliminary data.</text>
</comment>
<dbReference type="OrthoDB" id="425207at2759"/>
<dbReference type="EMBL" id="CAJNNV010000075">
    <property type="protein sequence ID" value="CAE8581353.1"/>
    <property type="molecule type" value="Genomic_DNA"/>
</dbReference>
<evidence type="ECO:0000313" key="2">
    <source>
        <dbReference type="EMBL" id="CAE8581353.1"/>
    </source>
</evidence>
<evidence type="ECO:0000259" key="1">
    <source>
        <dbReference type="PROSITE" id="PS50206"/>
    </source>
</evidence>
<dbReference type="SUPFAM" id="SSF52821">
    <property type="entry name" value="Rhodanese/Cell cycle control phosphatase"/>
    <property type="match status" value="1"/>
</dbReference>
<keyword evidence="6" id="KW-1185">Reference proteome</keyword>
<dbReference type="EMBL" id="CAJNNW010033737">
    <property type="protein sequence ID" value="CAE8720156.1"/>
    <property type="molecule type" value="Genomic_DNA"/>
</dbReference>
<dbReference type="PROSITE" id="PS50206">
    <property type="entry name" value="RHODANESE_3"/>
    <property type="match status" value="1"/>
</dbReference>
<reference evidence="2" key="1">
    <citation type="submission" date="2021-02" db="EMBL/GenBank/DDBJ databases">
        <authorList>
            <person name="Dougan E. K."/>
            <person name="Rhodes N."/>
            <person name="Thang M."/>
            <person name="Chan C."/>
        </authorList>
    </citation>
    <scope>NUCLEOTIDE SEQUENCE</scope>
</reference>
<dbReference type="InterPro" id="IPR036873">
    <property type="entry name" value="Rhodanese-like_dom_sf"/>
</dbReference>
<evidence type="ECO:0000313" key="4">
    <source>
        <dbReference type="EMBL" id="CAE8720156.1"/>
    </source>
</evidence>
<dbReference type="EMBL" id="CAJNNV010028096">
    <property type="protein sequence ID" value="CAE8622948.1"/>
    <property type="molecule type" value="Genomic_DNA"/>
</dbReference>
<dbReference type="Proteomes" id="UP000626109">
    <property type="component" value="Unassembled WGS sequence"/>
</dbReference>
<name>A0A813CZL0_POLGL</name>
<gene>
    <name evidence="2" type="ORF">PGLA1383_LOCUS379</name>
    <name evidence="3" type="ORF">PGLA1383_LOCUS40286</name>
    <name evidence="4" type="ORF">PGLA2088_LOCUS41134</name>
    <name evidence="5" type="ORF">PGLA2088_LOCUS41843</name>
</gene>
<dbReference type="AlphaFoldDB" id="A0A813CZL0"/>
<proteinExistence type="predicted"/>
<dbReference type="Pfam" id="PF00581">
    <property type="entry name" value="Rhodanese"/>
    <property type="match status" value="1"/>
</dbReference>
<sequence length="145" mass="14840">MGGGSSVPKSAAVAPLGAAAPSGFVEALAAAEAKIGKENLLDPKAAKAFLEANKSKVLFLDVQDPGSESVPGTYQASLGTLHFKADAAMPDFKDPKIADLPKDNPILVTCALGGQAKLGAKLLIDYGFTNVKIVEGGCIAWKKTD</sequence>
<organism evidence="2 6">
    <name type="scientific">Polarella glacialis</name>
    <name type="common">Dinoflagellate</name>
    <dbReference type="NCBI Taxonomy" id="89957"/>
    <lineage>
        <taxon>Eukaryota</taxon>
        <taxon>Sar</taxon>
        <taxon>Alveolata</taxon>
        <taxon>Dinophyceae</taxon>
        <taxon>Suessiales</taxon>
        <taxon>Suessiaceae</taxon>
        <taxon>Polarella</taxon>
    </lineage>
</organism>
<accession>A0A813CZL0</accession>
<dbReference type="InterPro" id="IPR001763">
    <property type="entry name" value="Rhodanese-like_dom"/>
</dbReference>
<evidence type="ECO:0000313" key="3">
    <source>
        <dbReference type="EMBL" id="CAE8622948.1"/>
    </source>
</evidence>
<feature type="domain" description="Rhodanese" evidence="1">
    <location>
        <begin position="100"/>
        <end position="143"/>
    </location>
</feature>